<dbReference type="EMBL" id="JAMXMC010000001">
    <property type="protein sequence ID" value="MCO5975610.1"/>
    <property type="molecule type" value="Genomic_DNA"/>
</dbReference>
<evidence type="ECO:0000313" key="7">
    <source>
        <dbReference type="EMBL" id="MCO5975610.1"/>
    </source>
</evidence>
<keyword evidence="6" id="KW-0449">Lipoprotein</keyword>
<keyword evidence="4" id="KW-0472">Membrane</keyword>
<evidence type="ECO:0000256" key="6">
    <source>
        <dbReference type="ARBA" id="ARBA00023288"/>
    </source>
</evidence>
<dbReference type="RefSeq" id="WP_252768038.1">
    <property type="nucleotide sequence ID" value="NZ_JAMXMC010000001.1"/>
</dbReference>
<protein>
    <submittedName>
        <fullName evidence="7">MetQ/NlpA family ABC transporter substrate-binding protein</fullName>
    </submittedName>
</protein>
<keyword evidence="5" id="KW-0564">Palmitate</keyword>
<name>A0ABT1BHA0_9BURK</name>
<reference evidence="7 8" key="1">
    <citation type="submission" date="2022-06" db="EMBL/GenBank/DDBJ databases">
        <title>Ideonella sp. NS12-5 Genome sequencing and assembly.</title>
        <authorList>
            <person name="Jung Y."/>
        </authorList>
    </citation>
    <scope>NUCLEOTIDE SEQUENCE [LARGE SCALE GENOMIC DNA]</scope>
    <source>
        <strain evidence="7 8">NS12-5</strain>
    </source>
</reference>
<organism evidence="7 8">
    <name type="scientific">Ideonella oryzae</name>
    <dbReference type="NCBI Taxonomy" id="2937441"/>
    <lineage>
        <taxon>Bacteria</taxon>
        <taxon>Pseudomonadati</taxon>
        <taxon>Pseudomonadota</taxon>
        <taxon>Betaproteobacteria</taxon>
        <taxon>Burkholderiales</taxon>
        <taxon>Sphaerotilaceae</taxon>
        <taxon>Ideonella</taxon>
    </lineage>
</organism>
<dbReference type="Proteomes" id="UP001204851">
    <property type="component" value="Unassembled WGS sequence"/>
</dbReference>
<evidence type="ECO:0000256" key="5">
    <source>
        <dbReference type="ARBA" id="ARBA00023139"/>
    </source>
</evidence>
<dbReference type="InterPro" id="IPR004872">
    <property type="entry name" value="Lipoprotein_NlpA"/>
</dbReference>
<evidence type="ECO:0000256" key="3">
    <source>
        <dbReference type="ARBA" id="ARBA00022729"/>
    </source>
</evidence>
<keyword evidence="8" id="KW-1185">Reference proteome</keyword>
<comment type="subcellular location">
    <subcellularLocation>
        <location evidence="1">Membrane</location>
        <topology evidence="1">Lipid-anchor</topology>
    </subcellularLocation>
</comment>
<gene>
    <name evidence="7" type="ORF">M0L44_02590</name>
</gene>
<dbReference type="SUPFAM" id="SSF53850">
    <property type="entry name" value="Periplasmic binding protein-like II"/>
    <property type="match status" value="1"/>
</dbReference>
<comment type="similarity">
    <text evidence="2">Belongs to the NlpA lipoprotein family.</text>
</comment>
<sequence>MKNTLHRIGHGISLTLGLAFGLIGASLGAQAGTLKIGVVPGVFADTVKIAAKEAQKEGLEVKIVEFTDWTTPNIALNAGDIDLNYFQNQEFLANANAAQKFDLKPVEPGILSYIGLYSKKYKRAADLPQGALVAIASDPVNQGRGLRLLEKLGLVQLKPQAGLLARLSDIAANPKQLKFKEVDGPHLAQATQDVDLAQGYPYFIIAAKAFDPSSALVLSHGESDRFAIHFVARADKVGQPDVKRFIAIYQQSPAVRAYIDQFYGGDKRLYRLAWLPTTPATASAEAAPEPKKGGAL</sequence>
<proteinExistence type="inferred from homology"/>
<evidence type="ECO:0000256" key="2">
    <source>
        <dbReference type="ARBA" id="ARBA00008973"/>
    </source>
</evidence>
<dbReference type="PANTHER" id="PTHR30429">
    <property type="entry name" value="D-METHIONINE-BINDING LIPOPROTEIN METQ"/>
    <property type="match status" value="1"/>
</dbReference>
<keyword evidence="3" id="KW-0732">Signal</keyword>
<evidence type="ECO:0000313" key="8">
    <source>
        <dbReference type="Proteomes" id="UP001204851"/>
    </source>
</evidence>
<dbReference type="Gene3D" id="3.40.190.10">
    <property type="entry name" value="Periplasmic binding protein-like II"/>
    <property type="match status" value="2"/>
</dbReference>
<accession>A0ABT1BHA0</accession>
<evidence type="ECO:0000256" key="1">
    <source>
        <dbReference type="ARBA" id="ARBA00004635"/>
    </source>
</evidence>
<comment type="caution">
    <text evidence="7">The sequence shown here is derived from an EMBL/GenBank/DDBJ whole genome shotgun (WGS) entry which is preliminary data.</text>
</comment>
<dbReference type="Pfam" id="PF03180">
    <property type="entry name" value="Lipoprotein_9"/>
    <property type="match status" value="1"/>
</dbReference>
<dbReference type="PANTHER" id="PTHR30429:SF1">
    <property type="entry name" value="D-METHIONINE-BINDING LIPOPROTEIN METQ-RELATED"/>
    <property type="match status" value="1"/>
</dbReference>
<evidence type="ECO:0000256" key="4">
    <source>
        <dbReference type="ARBA" id="ARBA00023136"/>
    </source>
</evidence>